<accession>A0A0M0G4Q5</accession>
<evidence type="ECO:0000313" key="2">
    <source>
        <dbReference type="EMBL" id="KON84436.1"/>
    </source>
</evidence>
<dbReference type="InterPro" id="IPR029058">
    <property type="entry name" value="AB_hydrolase_fold"/>
</dbReference>
<dbReference type="PANTHER" id="PTHR43358">
    <property type="entry name" value="ALPHA/BETA-HYDROLASE"/>
    <property type="match status" value="1"/>
</dbReference>
<dbReference type="PATRIC" id="fig|189381.12.peg.2052"/>
<dbReference type="Proteomes" id="UP000037405">
    <property type="component" value="Unassembled WGS sequence"/>
</dbReference>
<dbReference type="AlphaFoldDB" id="A0A0M0G4Q5"/>
<dbReference type="SUPFAM" id="SSF53474">
    <property type="entry name" value="alpha/beta-Hydrolases"/>
    <property type="match status" value="1"/>
</dbReference>
<protein>
    <submittedName>
        <fullName evidence="2">Peptidase</fullName>
    </submittedName>
</protein>
<dbReference type="PANTHER" id="PTHR43358:SF4">
    <property type="entry name" value="ALPHA_BETA HYDROLASE FOLD-1 DOMAIN-CONTAINING PROTEIN"/>
    <property type="match status" value="1"/>
</dbReference>
<keyword evidence="3" id="KW-1185">Reference proteome</keyword>
<comment type="caution">
    <text evidence="2">The sequence shown here is derived from an EMBL/GenBank/DDBJ whole genome shotgun (WGS) entry which is preliminary data.</text>
</comment>
<sequence length="326" mass="36430">MMKRRIIWLIGSLLALVVIVLGLAGNYIYDLAISRNSGVVQLYGGTDKAVEAVSALEEEQKRLEELRSWTSRQKFEQVSIQSDDGLTLKGLYLKNKYPNGKTVVLAHGYKGNSDQLPEVTRFYYRQGYNILKPDARGHGDSEGDYIGYGWPDRLDYVKWIDFLVKEKGEEAIFLHGFSMGASTVLMTSGEDLPPEVKGIISDSAYTNLEDELAHQLKYLYDLPAFPLVDATSIVTKIRAGYSFKEASAVEQVKKNDLPLLIIHGAEDELVPTEMATEIYKAAGGKKDMWIVPGAGHTEGFLVNEPEYGTKVIDFVNEAMMEQEENN</sequence>
<gene>
    <name evidence="2" type="ORF">AF331_10245</name>
</gene>
<name>A0A0M0G4Q5_9BACI</name>
<dbReference type="InterPro" id="IPR022742">
    <property type="entry name" value="Hydrolase_4"/>
</dbReference>
<evidence type="ECO:0000259" key="1">
    <source>
        <dbReference type="Pfam" id="PF12146"/>
    </source>
</evidence>
<organism evidence="2 3">
    <name type="scientific">Rossellomorea marisflavi</name>
    <dbReference type="NCBI Taxonomy" id="189381"/>
    <lineage>
        <taxon>Bacteria</taxon>
        <taxon>Bacillati</taxon>
        <taxon>Bacillota</taxon>
        <taxon>Bacilli</taxon>
        <taxon>Bacillales</taxon>
        <taxon>Bacillaceae</taxon>
        <taxon>Rossellomorea</taxon>
    </lineage>
</organism>
<dbReference type="EMBL" id="LGUE01000004">
    <property type="protein sequence ID" value="KON84436.1"/>
    <property type="molecule type" value="Genomic_DNA"/>
</dbReference>
<feature type="domain" description="Serine aminopeptidase S33" evidence="1">
    <location>
        <begin position="101"/>
        <end position="214"/>
    </location>
</feature>
<dbReference type="InterPro" id="IPR052920">
    <property type="entry name" value="DNA-binding_regulatory"/>
</dbReference>
<dbReference type="Gene3D" id="3.40.50.1820">
    <property type="entry name" value="alpha/beta hydrolase"/>
    <property type="match status" value="1"/>
</dbReference>
<evidence type="ECO:0000313" key="3">
    <source>
        <dbReference type="Proteomes" id="UP000037405"/>
    </source>
</evidence>
<dbReference type="STRING" id="189381.GCA_900166615_01841"/>
<proteinExistence type="predicted"/>
<dbReference type="OrthoDB" id="9776685at2"/>
<reference evidence="3" key="1">
    <citation type="submission" date="2015-07" db="EMBL/GenBank/DDBJ databases">
        <title>Fjat-14235 jcm11544.</title>
        <authorList>
            <person name="Liu B."/>
            <person name="Wang J."/>
            <person name="Zhu Y."/>
            <person name="Liu G."/>
            <person name="Chen Q."/>
            <person name="Chen Z."/>
            <person name="Lan J."/>
            <person name="Che J."/>
            <person name="Ge C."/>
            <person name="Shi H."/>
            <person name="Pan Z."/>
            <person name="Liu X."/>
        </authorList>
    </citation>
    <scope>NUCLEOTIDE SEQUENCE [LARGE SCALE GENOMIC DNA]</scope>
    <source>
        <strain evidence="3">JCM 11544</strain>
    </source>
</reference>
<dbReference type="Pfam" id="PF12146">
    <property type="entry name" value="Hydrolase_4"/>
    <property type="match status" value="1"/>
</dbReference>